<evidence type="ECO:0000313" key="1">
    <source>
        <dbReference type="EMBL" id="CAH3124029.1"/>
    </source>
</evidence>
<evidence type="ECO:0000313" key="2">
    <source>
        <dbReference type="Proteomes" id="UP001159405"/>
    </source>
</evidence>
<dbReference type="EMBL" id="CALNXK010000039">
    <property type="protein sequence ID" value="CAH3124029.1"/>
    <property type="molecule type" value="Genomic_DNA"/>
</dbReference>
<gene>
    <name evidence="1" type="ORF">PLOB_00030385</name>
</gene>
<dbReference type="Proteomes" id="UP001159405">
    <property type="component" value="Unassembled WGS sequence"/>
</dbReference>
<protein>
    <submittedName>
        <fullName evidence="1">Uncharacterized protein</fullName>
    </submittedName>
</protein>
<name>A0ABN8NVR8_9CNID</name>
<sequence length="145" mass="16404">MSHKRAKVDRTSGYTYESVDWSICIFCQKKKYKGVKELISVGSFDSCQAIVDAAIARDDQRLLLNIKVVDLIAEEAKYHGKLKTSVSQQSSEDFEVDENTRQYMEQDKATISYQAAQIIKNDIKQCKGISIKPLCVEDVSIEKGE</sequence>
<comment type="caution">
    <text evidence="1">The sequence shown here is derived from an EMBL/GenBank/DDBJ whole genome shotgun (WGS) entry which is preliminary data.</text>
</comment>
<proteinExistence type="predicted"/>
<keyword evidence="2" id="KW-1185">Reference proteome</keyword>
<reference evidence="1 2" key="1">
    <citation type="submission" date="2022-05" db="EMBL/GenBank/DDBJ databases">
        <authorList>
            <consortium name="Genoscope - CEA"/>
            <person name="William W."/>
        </authorList>
    </citation>
    <scope>NUCLEOTIDE SEQUENCE [LARGE SCALE GENOMIC DNA]</scope>
</reference>
<organism evidence="1 2">
    <name type="scientific">Porites lobata</name>
    <dbReference type="NCBI Taxonomy" id="104759"/>
    <lineage>
        <taxon>Eukaryota</taxon>
        <taxon>Metazoa</taxon>
        <taxon>Cnidaria</taxon>
        <taxon>Anthozoa</taxon>
        <taxon>Hexacorallia</taxon>
        <taxon>Scleractinia</taxon>
        <taxon>Fungiina</taxon>
        <taxon>Poritidae</taxon>
        <taxon>Porites</taxon>
    </lineage>
</organism>
<feature type="non-terminal residue" evidence="1">
    <location>
        <position position="145"/>
    </location>
</feature>
<accession>A0ABN8NVR8</accession>